<dbReference type="Proteomes" id="UP000019772">
    <property type="component" value="Chromosome"/>
</dbReference>
<dbReference type="PANTHER" id="PTHR24960">
    <property type="entry name" value="PHOTOSYSTEM I IRON-SULFUR CENTER-RELATED"/>
    <property type="match status" value="1"/>
</dbReference>
<dbReference type="eggNOG" id="COG4231">
    <property type="taxonomic scope" value="Bacteria"/>
</dbReference>
<dbReference type="HOGENOM" id="CLU_068049_0_0_9"/>
<evidence type="ECO:0000259" key="8">
    <source>
        <dbReference type="PROSITE" id="PS51379"/>
    </source>
</evidence>
<evidence type="ECO:0000256" key="1">
    <source>
        <dbReference type="ARBA" id="ARBA00001966"/>
    </source>
</evidence>
<evidence type="ECO:0000256" key="5">
    <source>
        <dbReference type="ARBA" id="ARBA00023004"/>
    </source>
</evidence>
<dbReference type="InterPro" id="IPR029039">
    <property type="entry name" value="Flavoprotein-like_sf"/>
</dbReference>
<dbReference type="SUPFAM" id="SSF52218">
    <property type="entry name" value="Flavoproteins"/>
    <property type="match status" value="1"/>
</dbReference>
<comment type="function">
    <text evidence="2">Ferredoxins are iron-sulfur proteins that transfer electrons in a wide variety of metabolic reactions.</text>
</comment>
<dbReference type="NCBIfam" id="NF038196">
    <property type="entry name" value="ferrodoxin_EFR1"/>
    <property type="match status" value="1"/>
</dbReference>
<dbReference type="InterPro" id="IPR017900">
    <property type="entry name" value="4Fe4S_Fe_S_CS"/>
</dbReference>
<dbReference type="PROSITE" id="PS00198">
    <property type="entry name" value="4FE4S_FER_1"/>
    <property type="match status" value="1"/>
</dbReference>
<evidence type="ECO:0000256" key="4">
    <source>
        <dbReference type="ARBA" id="ARBA00022723"/>
    </source>
</evidence>
<evidence type="ECO:0000256" key="2">
    <source>
        <dbReference type="ARBA" id="ARBA00003532"/>
    </source>
</evidence>
<dbReference type="RefSeq" id="WP_025334561.1">
    <property type="nucleotide sequence ID" value="NZ_CP004078.1"/>
</dbReference>
<accession>X4ZZE0</accession>
<dbReference type="Pfam" id="PF13237">
    <property type="entry name" value="Fer4_10"/>
    <property type="match status" value="1"/>
</dbReference>
<dbReference type="KEGG" id="psab:PSAB_10470"/>
<dbReference type="GO" id="GO:0051539">
    <property type="term" value="F:4 iron, 4 sulfur cluster binding"/>
    <property type="evidence" value="ECO:0007669"/>
    <property type="project" value="UniProtKB-KW"/>
</dbReference>
<feature type="domain" description="4Fe-4S ferredoxin-type" evidence="8">
    <location>
        <begin position="217"/>
        <end position="246"/>
    </location>
</feature>
<keyword evidence="4" id="KW-0479">Metal-binding</keyword>
<dbReference type="InterPro" id="IPR047964">
    <property type="entry name" value="EFR1-like"/>
</dbReference>
<dbReference type="GO" id="GO:0046872">
    <property type="term" value="F:metal ion binding"/>
    <property type="evidence" value="ECO:0007669"/>
    <property type="project" value="UniProtKB-KW"/>
</dbReference>
<dbReference type="InterPro" id="IPR008254">
    <property type="entry name" value="Flavodoxin/NO_synth"/>
</dbReference>
<keyword evidence="10" id="KW-1185">Reference proteome</keyword>
<keyword evidence="3" id="KW-0004">4Fe-4S</keyword>
<dbReference type="GO" id="GO:0009055">
    <property type="term" value="F:electron transfer activity"/>
    <property type="evidence" value="ECO:0007669"/>
    <property type="project" value="InterPro"/>
</dbReference>
<comment type="cofactor">
    <cofactor evidence="1">
        <name>[4Fe-4S] cluster</name>
        <dbReference type="ChEBI" id="CHEBI:49883"/>
    </cofactor>
</comment>
<dbReference type="Gene3D" id="3.30.70.20">
    <property type="match status" value="1"/>
</dbReference>
<reference evidence="9 10" key="1">
    <citation type="journal article" date="2014" name="PLoS Genet.">
        <title>Comparative Genomic Analysis of N2-Fixing and Non-N2-Fixing Paenibacillus spp.: Organization, Evolution and Expression of the Nitrogen Fixation Genes.</title>
        <authorList>
            <person name="Xie J.B."/>
            <person name="Du Z."/>
            <person name="Bai L."/>
            <person name="Tian C."/>
            <person name="Zhang Y."/>
            <person name="Xie J.Y."/>
            <person name="Wang T."/>
            <person name="Liu X."/>
            <person name="Chen X."/>
            <person name="Cheng Q."/>
            <person name="Chen S."/>
            <person name="Li J."/>
        </authorList>
    </citation>
    <scope>NUCLEOTIDE SEQUENCE [LARGE SCALE GENOMIC DNA]</scope>
    <source>
        <strain evidence="9 10">T27</strain>
    </source>
</reference>
<keyword evidence="5" id="KW-0408">Iron</keyword>
<dbReference type="PANTHER" id="PTHR24960:SF79">
    <property type="entry name" value="PHOTOSYSTEM I IRON-SULFUR CENTER"/>
    <property type="match status" value="1"/>
</dbReference>
<dbReference type="PATRIC" id="fig|1268072.3.peg.2184"/>
<dbReference type="SUPFAM" id="SSF54862">
    <property type="entry name" value="4Fe-4S ferredoxins"/>
    <property type="match status" value="1"/>
</dbReference>
<feature type="domain" description="Flavodoxin-like" evidence="7">
    <location>
        <begin position="4"/>
        <end position="157"/>
    </location>
</feature>
<feature type="domain" description="4Fe-4S ferredoxin-type" evidence="8">
    <location>
        <begin position="187"/>
        <end position="216"/>
    </location>
</feature>
<protein>
    <submittedName>
        <fullName evidence="9">4Fe-4S ferredoxin</fullName>
    </submittedName>
</protein>
<evidence type="ECO:0000259" key="7">
    <source>
        <dbReference type="PROSITE" id="PS50902"/>
    </source>
</evidence>
<name>X4ZZE0_9BACL</name>
<dbReference type="GO" id="GO:0010181">
    <property type="term" value="F:FMN binding"/>
    <property type="evidence" value="ECO:0007669"/>
    <property type="project" value="InterPro"/>
</dbReference>
<dbReference type="Gene3D" id="3.40.50.360">
    <property type="match status" value="1"/>
</dbReference>
<dbReference type="EMBL" id="CP004078">
    <property type="protein sequence ID" value="AHV97024.1"/>
    <property type="molecule type" value="Genomic_DNA"/>
</dbReference>
<organism evidence="9 10">
    <name type="scientific">Paenibacillus sabinae T27</name>
    <dbReference type="NCBI Taxonomy" id="1268072"/>
    <lineage>
        <taxon>Bacteria</taxon>
        <taxon>Bacillati</taxon>
        <taxon>Bacillota</taxon>
        <taxon>Bacilli</taxon>
        <taxon>Bacillales</taxon>
        <taxon>Paenibacillaceae</taxon>
        <taxon>Paenibacillus</taxon>
    </lineage>
</organism>
<dbReference type="InterPro" id="IPR001226">
    <property type="entry name" value="Flavodoxin_CS"/>
</dbReference>
<evidence type="ECO:0000313" key="10">
    <source>
        <dbReference type="Proteomes" id="UP000019772"/>
    </source>
</evidence>
<dbReference type="InterPro" id="IPR050157">
    <property type="entry name" value="PSI_iron-sulfur_center"/>
</dbReference>
<proteinExistence type="predicted"/>
<sequence length="254" mass="29259">MKKILILYHSGVGNTKFVAERIYENLNRDFHLEVYSVEQIAGNLDLNHYDGFVFGFPTVHTHPSTRILRFMESLGILAKPVPDYIFTTCGLYSANTLRIFSKYCVKKNIIPVTHRAYRCAAIDGILLAPFMKLWFYHEKGLDNKIDADCQEFLSKMTTGGCQLNMPRFKLYSILNYPNKWLGQHLTFPIYLHKDRCTGCGKCIRNCPAAALEKDARNYPVFMSKRCEKCYRCIHRCPRKALSLSKKKPPSKVLG</sequence>
<dbReference type="GO" id="GO:0016651">
    <property type="term" value="F:oxidoreductase activity, acting on NAD(P)H"/>
    <property type="evidence" value="ECO:0007669"/>
    <property type="project" value="UniProtKB-ARBA"/>
</dbReference>
<dbReference type="eggNOG" id="COG0716">
    <property type="taxonomic scope" value="Bacteria"/>
</dbReference>
<dbReference type="STRING" id="1268072.PSAB_10470"/>
<dbReference type="InterPro" id="IPR017896">
    <property type="entry name" value="4Fe4S_Fe-S-bd"/>
</dbReference>
<dbReference type="PROSITE" id="PS50902">
    <property type="entry name" value="FLAVODOXIN_LIKE"/>
    <property type="match status" value="1"/>
</dbReference>
<dbReference type="AlphaFoldDB" id="X4ZZE0"/>
<keyword evidence="6" id="KW-0411">Iron-sulfur</keyword>
<dbReference type="PROSITE" id="PS00201">
    <property type="entry name" value="FLAVODOXIN"/>
    <property type="match status" value="1"/>
</dbReference>
<dbReference type="PROSITE" id="PS51379">
    <property type="entry name" value="4FE4S_FER_2"/>
    <property type="match status" value="2"/>
</dbReference>
<gene>
    <name evidence="9" type="ORF">PSAB_10470</name>
</gene>
<evidence type="ECO:0000313" key="9">
    <source>
        <dbReference type="EMBL" id="AHV97024.1"/>
    </source>
</evidence>
<dbReference type="Pfam" id="PF12641">
    <property type="entry name" value="Flavodoxin_3"/>
    <property type="match status" value="1"/>
</dbReference>
<evidence type="ECO:0000256" key="6">
    <source>
        <dbReference type="ARBA" id="ARBA00023014"/>
    </source>
</evidence>
<evidence type="ECO:0000256" key="3">
    <source>
        <dbReference type="ARBA" id="ARBA00022485"/>
    </source>
</evidence>